<feature type="transmembrane region" description="Helical" evidence="25">
    <location>
        <begin position="95"/>
        <end position="113"/>
    </location>
</feature>
<evidence type="ECO:0000256" key="20">
    <source>
        <dbReference type="ARBA" id="ARBA00023155"/>
    </source>
</evidence>
<evidence type="ECO:0000256" key="15">
    <source>
        <dbReference type="ARBA" id="ARBA00022989"/>
    </source>
</evidence>
<comment type="domain">
    <text evidence="25">The segment S4 is probably the voltage-sensor and is characterized by a series of positively charged amino acids. The pore-forming region H5 is enclosed by the transmembrane segments S5 and S6 in the Shaker-type (1P/6TM) and contains the GYGD signature motif which seems to be involved in potassium selectivity.</text>
</comment>
<sequence length="1045" mass="115933">MESGHERKRRHDEESSESFNLRNLSKLVLPPLGVSTYNQNQNDSRGKVILPMDSRYRCWETFMVVLVAYTAWVYPFEIAFMGAAPKGGLFIADNVIDAFFAVDIVLTFSVAYIDSKTQVLVRDPWKIAVRYLSTWFIMDLASTLPFEGLGYLITADRYPHQGKTWIGAVMPNFREASLWMRYIASIYWSITTMTTVGYGDLHAVNTREMIFNIFYMLCNLGLTAYLIGNMTNLVVEGTRRTMEFRNSIEVASNFVCRNHLPARLREQILAYMCLRFRAETLNQQHLMDQLPKSICKSICQHLFLPTVKEVYLFKGVSRETLLLLVTAMKAEYIPPREDVIMQNEAPEDVYIVVSGEVEIVYSDTETEQVVGALSAGDMFGEISALSDKPQSFTFRTRTLSQLLRLKQSTLKEVLQTKREDGIAIIKNFLKHQIEFKDISIEDLIGENGECDEASIPCNLLTVAATGNSYFLEKLLKAGMDPDIGDSRGRTPLHIAASKGYEDCVLVLLDHAGNINIQDMDGNTPLWDAVAAKHHKIFNLLHQCACISNPNTSGDLLCLAAKRNDLSTMKELLKHGLNIDSQNHEGLTALQIALAENSEDMVTFLVMNGASIEKANLNGRGARKIRNGVLKEMGQQRDAGCVNTLPESNGQFTQTQVLEKQENSFKLETNGYPPRISVYKGHPLLRNNCSKSGKLICLPSTMEELKTIIGKKFEIDARNRILTNEDGAEVESIEETKNDSEYHSQLCCMVLKVNFGVGERGENPRFGPVYRLTRKRQLMDLSVVPYKGRSEEAAEAAGGGGGAGRYRECLRNHAAAMGGQSYDGCGEFMPGGEDGSLEALKCAACGCHRNFHRREGISVAGPRPPPQLLLYGPGAPAAAWDHSKLVQSPPPQFPAFLPSPLPLTYHAMQPPPLAAAPPLPCREAAQDRSCRVGSETPPRREEAAAEAAGSRKRFRTKFTAEQKEKMQAFAEKLGWRVQKQDDVALDEFCLQIGVKRHVLKVWMHNNKNHLSSSASSASHSVAAAAAAAAAAEPSTRDAASAAPIRV</sequence>
<comment type="similarity">
    <text evidence="4 25">Belongs to the potassium channel family. Plant (TC 1.A.1.4) subfamily.</text>
</comment>
<accession>A0A9E7KBM2</accession>
<dbReference type="InterPro" id="IPR036770">
    <property type="entry name" value="Ankyrin_rpt-contain_sf"/>
</dbReference>
<gene>
    <name evidence="29" type="ORF">MUK42_22302</name>
</gene>
<keyword evidence="15 25" id="KW-1133">Transmembrane helix</keyword>
<keyword evidence="6 25" id="KW-0813">Transport</keyword>
<dbReference type="Pfam" id="PF00027">
    <property type="entry name" value="cNMP_binding"/>
    <property type="match status" value="1"/>
</dbReference>
<dbReference type="InterPro" id="IPR006456">
    <property type="entry name" value="ZF_HD_homeobox_Cys/His_dimer"/>
</dbReference>
<dbReference type="PROSITE" id="PS50297">
    <property type="entry name" value="ANK_REP_REGION"/>
    <property type="match status" value="2"/>
</dbReference>
<dbReference type="GO" id="GO:0008270">
    <property type="term" value="F:zinc ion binding"/>
    <property type="evidence" value="ECO:0007669"/>
    <property type="project" value="UniProtKB-KW"/>
</dbReference>
<feature type="repeat" description="ANK" evidence="24">
    <location>
        <begin position="584"/>
        <end position="616"/>
    </location>
</feature>
<evidence type="ECO:0000313" key="30">
    <source>
        <dbReference type="Proteomes" id="UP001055439"/>
    </source>
</evidence>
<dbReference type="AlphaFoldDB" id="A0A9E7KBM2"/>
<evidence type="ECO:0000256" key="25">
    <source>
        <dbReference type="RuleBase" id="RU369015"/>
    </source>
</evidence>
<evidence type="ECO:0000256" key="4">
    <source>
        <dbReference type="ARBA" id="ARBA00007929"/>
    </source>
</evidence>
<comment type="subcellular location">
    <subcellularLocation>
        <location evidence="3 25">Membrane</location>
        <topology evidence="3 25">Multi-pass membrane protein</topology>
    </subcellularLocation>
    <subcellularLocation>
        <location evidence="2">Nucleus</location>
    </subcellularLocation>
</comment>
<evidence type="ECO:0000256" key="8">
    <source>
        <dbReference type="ARBA" id="ARBA00022692"/>
    </source>
</evidence>
<evidence type="ECO:0000256" key="14">
    <source>
        <dbReference type="ARBA" id="ARBA00022958"/>
    </source>
</evidence>
<evidence type="ECO:0000256" key="12">
    <source>
        <dbReference type="ARBA" id="ARBA00022833"/>
    </source>
</evidence>
<dbReference type="InterPro" id="IPR045319">
    <property type="entry name" value="KAT/AKT"/>
</dbReference>
<evidence type="ECO:0000256" key="9">
    <source>
        <dbReference type="ARBA" id="ARBA00022723"/>
    </source>
</evidence>
<feature type="domain" description="Cyclic nucleotide-binding" evidence="27">
    <location>
        <begin position="312"/>
        <end position="431"/>
    </location>
</feature>
<feature type="repeat" description="ANK" evidence="24">
    <location>
        <begin position="487"/>
        <end position="519"/>
    </location>
</feature>
<keyword evidence="18" id="KW-0238">DNA-binding</keyword>
<dbReference type="GO" id="GO:0034702">
    <property type="term" value="C:monoatomic ion channel complex"/>
    <property type="evidence" value="ECO:0007669"/>
    <property type="project" value="UniProtKB-KW"/>
</dbReference>
<keyword evidence="19 25" id="KW-0472">Membrane</keyword>
<evidence type="ECO:0000256" key="17">
    <source>
        <dbReference type="ARBA" id="ARBA00023065"/>
    </source>
</evidence>
<evidence type="ECO:0000256" key="6">
    <source>
        <dbReference type="ARBA" id="ARBA00022448"/>
    </source>
</evidence>
<dbReference type="Gene3D" id="1.25.40.20">
    <property type="entry name" value="Ankyrin repeat-containing domain"/>
    <property type="match status" value="1"/>
</dbReference>
<dbReference type="PANTHER" id="PTHR45743">
    <property type="entry name" value="POTASSIUM CHANNEL AKT1"/>
    <property type="match status" value="1"/>
</dbReference>
<keyword evidence="11 25" id="KW-0631">Potassium channel</keyword>
<dbReference type="EMBL" id="CP097508">
    <property type="protein sequence ID" value="URE11767.1"/>
    <property type="molecule type" value="Genomic_DNA"/>
</dbReference>
<dbReference type="Pfam" id="PF13637">
    <property type="entry name" value="Ank_4"/>
    <property type="match status" value="1"/>
</dbReference>
<evidence type="ECO:0000256" key="2">
    <source>
        <dbReference type="ARBA" id="ARBA00004123"/>
    </source>
</evidence>
<evidence type="ECO:0000256" key="23">
    <source>
        <dbReference type="ARBA" id="ARBA00023303"/>
    </source>
</evidence>
<keyword evidence="7 25" id="KW-0633">Potassium transport</keyword>
<evidence type="ECO:0000259" key="27">
    <source>
        <dbReference type="PROSITE" id="PS50042"/>
    </source>
</evidence>
<dbReference type="InterPro" id="IPR000595">
    <property type="entry name" value="cNMP-bd_dom"/>
</dbReference>
<keyword evidence="13 25" id="KW-0851">Voltage-gated channel</keyword>
<dbReference type="GO" id="GO:0003677">
    <property type="term" value="F:DNA binding"/>
    <property type="evidence" value="ECO:0007669"/>
    <property type="project" value="UniProtKB-KW"/>
</dbReference>
<feature type="region of interest" description="Disordered" evidence="26">
    <location>
        <begin position="1020"/>
        <end position="1045"/>
    </location>
</feature>
<evidence type="ECO:0000256" key="13">
    <source>
        <dbReference type="ARBA" id="ARBA00022882"/>
    </source>
</evidence>
<dbReference type="Pfam" id="PF00520">
    <property type="entry name" value="Ion_trans"/>
    <property type="match status" value="2"/>
</dbReference>
<keyword evidence="21" id="KW-0804">Transcription</keyword>
<dbReference type="InterPro" id="IPR006455">
    <property type="entry name" value="Homeodomain_ZF_HD"/>
</dbReference>
<keyword evidence="24" id="KW-0040">ANK repeat</keyword>
<feature type="transmembrane region" description="Helical" evidence="25">
    <location>
        <begin position="134"/>
        <end position="153"/>
    </location>
</feature>
<evidence type="ECO:0000256" key="5">
    <source>
        <dbReference type="ARBA" id="ARBA00011416"/>
    </source>
</evidence>
<dbReference type="SUPFAM" id="SSF51206">
    <property type="entry name" value="cAMP-binding domain-like"/>
    <property type="match status" value="1"/>
</dbReference>
<dbReference type="Proteomes" id="UP001055439">
    <property type="component" value="Chromosome 6"/>
</dbReference>
<protein>
    <recommendedName>
        <fullName evidence="25">Potassium channel</fullName>
    </recommendedName>
</protein>
<comment type="subunit">
    <text evidence="25">The potassium channel is composed of a homo- or heterotetrameric complex of pore-forming subunits.</text>
</comment>
<comment type="domain">
    <text evidence="25">The KHA domain (rich in hydrophobic and acidic residues) present in the C-terminal part is likely to be important for tetramerization.</text>
</comment>
<comment type="caution">
    <text evidence="25">Lacks conserved residue(s) required for the propagation of feature annotation.</text>
</comment>
<keyword evidence="10" id="KW-0863">Zinc-finger</keyword>
<dbReference type="InterPro" id="IPR018490">
    <property type="entry name" value="cNMP-bd_dom_sf"/>
</dbReference>
<comment type="function">
    <text evidence="1">Putative transcription factor.</text>
</comment>
<keyword evidence="17 25" id="KW-0406">Ion transport</keyword>
<evidence type="ECO:0000256" key="16">
    <source>
        <dbReference type="ARBA" id="ARBA00023015"/>
    </source>
</evidence>
<comment type="function">
    <text evidence="25">Potassium channel.</text>
</comment>
<dbReference type="FunFam" id="1.10.10.60:FF:000257">
    <property type="entry name" value="Zinc-finger homeodomain protein 2"/>
    <property type="match status" value="1"/>
</dbReference>
<dbReference type="Pfam" id="PF11834">
    <property type="entry name" value="KHA"/>
    <property type="match status" value="1"/>
</dbReference>
<keyword evidence="12" id="KW-0862">Zinc</keyword>
<dbReference type="InterPro" id="IPR014710">
    <property type="entry name" value="RmlC-like_jellyroll"/>
</dbReference>
<evidence type="ECO:0000259" key="28">
    <source>
        <dbReference type="PROSITE" id="PS51523"/>
    </source>
</evidence>
<comment type="subunit">
    <text evidence="5">Homo- and heterodimer with other ZFHD proteins.</text>
</comment>
<evidence type="ECO:0000256" key="21">
    <source>
        <dbReference type="ARBA" id="ARBA00023163"/>
    </source>
</evidence>
<keyword evidence="9" id="KW-0479">Metal-binding</keyword>
<dbReference type="CDD" id="cd00038">
    <property type="entry name" value="CAP_ED"/>
    <property type="match status" value="1"/>
</dbReference>
<evidence type="ECO:0000256" key="22">
    <source>
        <dbReference type="ARBA" id="ARBA00023242"/>
    </source>
</evidence>
<dbReference type="InterPro" id="IPR021789">
    <property type="entry name" value="KHA_dom"/>
</dbReference>
<dbReference type="SMART" id="SM00248">
    <property type="entry name" value="ANK"/>
    <property type="match status" value="4"/>
</dbReference>
<dbReference type="InterPro" id="IPR002110">
    <property type="entry name" value="Ankyrin_rpt"/>
</dbReference>
<evidence type="ECO:0000256" key="18">
    <source>
        <dbReference type="ARBA" id="ARBA00023125"/>
    </source>
</evidence>
<dbReference type="GO" id="GO:0005634">
    <property type="term" value="C:nucleus"/>
    <property type="evidence" value="ECO:0007669"/>
    <property type="project" value="UniProtKB-SubCell"/>
</dbReference>
<keyword evidence="14 25" id="KW-0630">Potassium</keyword>
<feature type="transmembrane region" description="Helical" evidence="25">
    <location>
        <begin position="62"/>
        <end position="83"/>
    </location>
</feature>
<dbReference type="FunFam" id="2.60.120.10:FF:000074">
    <property type="entry name" value="Potassium channel KAT2"/>
    <property type="match status" value="1"/>
</dbReference>
<dbReference type="Gene3D" id="1.10.287.70">
    <property type="match status" value="1"/>
</dbReference>
<dbReference type="PROSITE" id="PS50088">
    <property type="entry name" value="ANK_REPEAT"/>
    <property type="match status" value="2"/>
</dbReference>
<feature type="region of interest" description="Disordered" evidence="26">
    <location>
        <begin position="925"/>
        <end position="954"/>
    </location>
</feature>
<evidence type="ECO:0000256" key="3">
    <source>
        <dbReference type="ARBA" id="ARBA00004141"/>
    </source>
</evidence>
<dbReference type="PROSITE" id="PS51523">
    <property type="entry name" value="ZF_HD_DIMER"/>
    <property type="match status" value="1"/>
</dbReference>
<evidence type="ECO:0000256" key="19">
    <source>
        <dbReference type="ARBA" id="ARBA00023136"/>
    </source>
</evidence>
<dbReference type="PROSITE" id="PS50042">
    <property type="entry name" value="CNMP_BINDING_3"/>
    <property type="match status" value="1"/>
</dbReference>
<dbReference type="Gene3D" id="2.60.120.10">
    <property type="entry name" value="Jelly Rolls"/>
    <property type="match status" value="1"/>
</dbReference>
<feature type="domain" description="ZF-HD dimerization-type" evidence="28">
    <location>
        <begin position="805"/>
        <end position="854"/>
    </location>
</feature>
<keyword evidence="23 25" id="KW-0407">Ion channel</keyword>
<evidence type="ECO:0000256" key="24">
    <source>
        <dbReference type="PROSITE-ProRule" id="PRU00023"/>
    </source>
</evidence>
<dbReference type="NCBIfam" id="TIGR01566">
    <property type="entry name" value="ZF_HD_prot_N"/>
    <property type="match status" value="1"/>
</dbReference>
<keyword evidence="16" id="KW-0805">Transcription regulation</keyword>
<evidence type="ECO:0000256" key="11">
    <source>
        <dbReference type="ARBA" id="ARBA00022826"/>
    </source>
</evidence>
<dbReference type="Gene3D" id="1.10.10.60">
    <property type="entry name" value="Homeodomain-like"/>
    <property type="match status" value="1"/>
</dbReference>
<organism evidence="29 30">
    <name type="scientific">Musa troglodytarum</name>
    <name type="common">fe'i banana</name>
    <dbReference type="NCBI Taxonomy" id="320322"/>
    <lineage>
        <taxon>Eukaryota</taxon>
        <taxon>Viridiplantae</taxon>
        <taxon>Streptophyta</taxon>
        <taxon>Embryophyta</taxon>
        <taxon>Tracheophyta</taxon>
        <taxon>Spermatophyta</taxon>
        <taxon>Magnoliopsida</taxon>
        <taxon>Liliopsida</taxon>
        <taxon>Zingiberales</taxon>
        <taxon>Musaceae</taxon>
        <taxon>Musa</taxon>
    </lineage>
</organism>
<keyword evidence="8 25" id="KW-0812">Transmembrane</keyword>
<evidence type="ECO:0000256" key="1">
    <source>
        <dbReference type="ARBA" id="ARBA00004049"/>
    </source>
</evidence>
<proteinExistence type="inferred from homology"/>
<dbReference type="SUPFAM" id="SSF48403">
    <property type="entry name" value="Ankyrin repeat"/>
    <property type="match status" value="1"/>
</dbReference>
<dbReference type="Pfam" id="PF04770">
    <property type="entry name" value="ZF-HD_dimer"/>
    <property type="match status" value="1"/>
</dbReference>
<feature type="transmembrane region" description="Helical" evidence="25">
    <location>
        <begin position="210"/>
        <end position="228"/>
    </location>
</feature>
<dbReference type="NCBIfam" id="TIGR01565">
    <property type="entry name" value="homeo_ZF_HD"/>
    <property type="match status" value="1"/>
</dbReference>
<dbReference type="GO" id="GO:0005249">
    <property type="term" value="F:voltage-gated potassium channel activity"/>
    <property type="evidence" value="ECO:0007669"/>
    <property type="project" value="UniProtKB-UniRule"/>
</dbReference>
<dbReference type="PANTHER" id="PTHR45743:SF21">
    <property type="entry name" value="POTASSIUM CHANNEL AKT2_3"/>
    <property type="match status" value="1"/>
</dbReference>
<name>A0A9E7KBM2_9LILI</name>
<evidence type="ECO:0000256" key="7">
    <source>
        <dbReference type="ARBA" id="ARBA00022538"/>
    </source>
</evidence>
<dbReference type="OrthoDB" id="426293at2759"/>
<keyword evidence="22" id="KW-0539">Nucleus</keyword>
<feature type="transmembrane region" description="Helical" evidence="25">
    <location>
        <begin position="179"/>
        <end position="198"/>
    </location>
</feature>
<dbReference type="Pfam" id="PF12796">
    <property type="entry name" value="Ank_2"/>
    <property type="match status" value="1"/>
</dbReference>
<dbReference type="InterPro" id="IPR009057">
    <property type="entry name" value="Homeodomain-like_sf"/>
</dbReference>
<dbReference type="SUPFAM" id="SSF81324">
    <property type="entry name" value="Voltage-gated potassium channels"/>
    <property type="match status" value="1"/>
</dbReference>
<evidence type="ECO:0000256" key="26">
    <source>
        <dbReference type="SAM" id="MobiDB-lite"/>
    </source>
</evidence>
<dbReference type="SUPFAM" id="SSF46689">
    <property type="entry name" value="Homeodomain-like"/>
    <property type="match status" value="1"/>
</dbReference>
<evidence type="ECO:0000256" key="10">
    <source>
        <dbReference type="ARBA" id="ARBA00022771"/>
    </source>
</evidence>
<keyword evidence="20" id="KW-0371">Homeobox</keyword>
<keyword evidence="30" id="KW-1185">Reference proteome</keyword>
<reference evidence="29" key="1">
    <citation type="submission" date="2022-05" db="EMBL/GenBank/DDBJ databases">
        <title>The Musa troglodytarum L. genome provides insights into the mechanism of non-climacteric behaviour and enrichment of carotenoids.</title>
        <authorList>
            <person name="Wang J."/>
        </authorList>
    </citation>
    <scope>NUCLEOTIDE SEQUENCE</scope>
    <source>
        <tissue evidence="29">Leaf</tissue>
    </source>
</reference>
<dbReference type="InterPro" id="IPR005821">
    <property type="entry name" value="Ion_trans_dom"/>
</dbReference>
<evidence type="ECO:0000313" key="29">
    <source>
        <dbReference type="EMBL" id="URE11767.1"/>
    </source>
</evidence>
<dbReference type="SMART" id="SM00100">
    <property type="entry name" value="cNMP"/>
    <property type="match status" value="1"/>
</dbReference>